<evidence type="ECO:0000313" key="7">
    <source>
        <dbReference type="EMBL" id="ASI14269.1"/>
    </source>
</evidence>
<evidence type="ECO:0000259" key="5">
    <source>
        <dbReference type="Pfam" id="PF01523"/>
    </source>
</evidence>
<sequence length="470" mass="52027">MDLKSKSLYEGESPDFLLDLISKKTAKYDFSEVYLSSGISSAFDIHNGIFDGNFSSSSKGARIRIMENGLFYNMSTNDLSKSSLMSAISKIKGMPKGSTKLSSEKTVKGKYRVTPKILDEREASKLAYDLDYYLKGYKEVIYREVSLGYGEEETLFENSEGSSIMSYYPSAGLSIYLLIKGKKSTRERILEFGGVGGLEVLDYERITKRISEEIKGLKAVADNGASLSDAKIKSIKNVVISPEISGIAVHESIGHPNESDRVFGRELAQAGSSYINKDNLGMRIGSDSVNIFDYPSIKGTSGFYYYDDEGVKAAKKHIIKNGMQNELLLNREYAGMLKRKSNGSARSSSYDAEPLVRMSNTYLGAGDSSFEELITEAKDGIYVKSFNGWNIDDTRSFSMYQGNEAYLIKKGEISSPILNYRLEKGTLDLWKSVSLLSKKVELFNGECGKGEPLQGVPVTMGGPYALLQFR</sequence>
<dbReference type="InterPro" id="IPR036059">
    <property type="entry name" value="TldD/PmbA_sf"/>
</dbReference>
<dbReference type="PANTHER" id="PTHR30624">
    <property type="entry name" value="UNCHARACTERIZED PROTEIN TLDD AND PMBA"/>
    <property type="match status" value="1"/>
</dbReference>
<accession>A0A218NP61</accession>
<dbReference type="PANTHER" id="PTHR30624:SF11">
    <property type="entry name" value="ZINC-DEPENDENT PROTEASE, TLDD_PMBA FAMILY"/>
    <property type="match status" value="1"/>
</dbReference>
<gene>
    <name evidence="7" type="ORF">Mia14_1002</name>
</gene>
<keyword evidence="4" id="KW-0482">Metalloprotease</keyword>
<keyword evidence="8" id="KW-1185">Reference proteome</keyword>
<reference evidence="7 8" key="1">
    <citation type="journal article" date="2017" name="Nat. Commun.">
        <title>'ARMAN' archaea depend on association with euryarchaeal host in culture and in situ.</title>
        <authorList>
            <person name="Golyshina O."/>
            <person name="Toshchakov S."/>
            <person name="Makarova K."/>
            <person name="Gavrilov S."/>
            <person name="Korzhenkov A."/>
            <person name="La Cono V."/>
            <person name="Arcadi E."/>
            <person name="Nechitaylo T."/>
            <person name="Ferrer M."/>
            <person name="Kublanov I."/>
            <person name="Wolf Y."/>
            <person name="Yakimov M."/>
            <person name="Golyshin P."/>
            <person name="Slesarev A."/>
            <person name="Kozyavkin S."/>
        </authorList>
    </citation>
    <scope>NUCLEOTIDE SEQUENCE [LARGE SCALE GENOMIC DNA]</scope>
    <source>
        <strain evidence="7 8">Mia14</strain>
    </source>
</reference>
<dbReference type="RefSeq" id="WP_088820563.1">
    <property type="nucleotide sequence ID" value="NZ_CP019964.1"/>
</dbReference>
<keyword evidence="3" id="KW-0378">Hydrolase</keyword>
<evidence type="ECO:0000256" key="3">
    <source>
        <dbReference type="ARBA" id="ARBA00022801"/>
    </source>
</evidence>
<organism evidence="7 8">
    <name type="scientific">Candidatus Mancarchaeum acidiphilum</name>
    <dbReference type="NCBI Taxonomy" id="1920749"/>
    <lineage>
        <taxon>Archaea</taxon>
        <taxon>Candidatus Micrarchaeota</taxon>
        <taxon>Candidatus Mancarchaeum</taxon>
    </lineage>
</organism>
<dbReference type="EMBL" id="CP019964">
    <property type="protein sequence ID" value="ASI14269.1"/>
    <property type="molecule type" value="Genomic_DNA"/>
</dbReference>
<feature type="domain" description="Metalloprotease TldD/E C-terminal" evidence="6">
    <location>
        <begin position="237"/>
        <end position="467"/>
    </location>
</feature>
<dbReference type="SUPFAM" id="SSF111283">
    <property type="entry name" value="Putative modulator of DNA gyrase, PmbA/TldD"/>
    <property type="match status" value="1"/>
</dbReference>
<dbReference type="Gene3D" id="3.30.2290.10">
    <property type="entry name" value="PmbA/TldD superfamily"/>
    <property type="match status" value="1"/>
</dbReference>
<evidence type="ECO:0000313" key="8">
    <source>
        <dbReference type="Proteomes" id="UP000197679"/>
    </source>
</evidence>
<evidence type="ECO:0000256" key="2">
    <source>
        <dbReference type="ARBA" id="ARBA00022670"/>
    </source>
</evidence>
<evidence type="ECO:0000256" key="4">
    <source>
        <dbReference type="ARBA" id="ARBA00023049"/>
    </source>
</evidence>
<keyword evidence="2 7" id="KW-0645">Protease</keyword>
<dbReference type="GO" id="GO:0008237">
    <property type="term" value="F:metallopeptidase activity"/>
    <property type="evidence" value="ECO:0007669"/>
    <property type="project" value="UniProtKB-KW"/>
</dbReference>
<proteinExistence type="inferred from homology"/>
<dbReference type="InterPro" id="IPR002510">
    <property type="entry name" value="Metalloprtase-TldD/E_N"/>
</dbReference>
<dbReference type="GO" id="GO:0005829">
    <property type="term" value="C:cytosol"/>
    <property type="evidence" value="ECO:0007669"/>
    <property type="project" value="TreeGrafter"/>
</dbReference>
<protein>
    <submittedName>
        <fullName evidence="7">U62 family protease subunit TldD</fullName>
    </submittedName>
</protein>
<dbReference type="InterPro" id="IPR035068">
    <property type="entry name" value="TldD/PmbA_N"/>
</dbReference>
<dbReference type="Pfam" id="PF19289">
    <property type="entry name" value="PmbA_TldD_3rd"/>
    <property type="match status" value="1"/>
</dbReference>
<dbReference type="Pfam" id="PF01523">
    <property type="entry name" value="PmbA_TldD_1st"/>
    <property type="match status" value="1"/>
</dbReference>
<dbReference type="KEGG" id="marh:Mia14_1002"/>
<dbReference type="AlphaFoldDB" id="A0A218NP61"/>
<evidence type="ECO:0000256" key="1">
    <source>
        <dbReference type="ARBA" id="ARBA00005836"/>
    </source>
</evidence>
<dbReference type="InterPro" id="IPR045569">
    <property type="entry name" value="Metalloprtase-TldD/E_C"/>
</dbReference>
<name>A0A218NP61_9ARCH</name>
<feature type="domain" description="Metalloprotease TldD/E N-terminal" evidence="5">
    <location>
        <begin position="32"/>
        <end position="89"/>
    </location>
</feature>
<dbReference type="InterPro" id="IPR051463">
    <property type="entry name" value="Peptidase_U62_metallo"/>
</dbReference>
<comment type="similarity">
    <text evidence="1">Belongs to the peptidase U62 family.</text>
</comment>
<dbReference type="Proteomes" id="UP000197679">
    <property type="component" value="Chromosome"/>
</dbReference>
<dbReference type="OrthoDB" id="98233at2157"/>
<dbReference type="GeneID" id="33314538"/>
<evidence type="ECO:0000259" key="6">
    <source>
        <dbReference type="Pfam" id="PF19289"/>
    </source>
</evidence>
<dbReference type="GO" id="GO:0006508">
    <property type="term" value="P:proteolysis"/>
    <property type="evidence" value="ECO:0007669"/>
    <property type="project" value="UniProtKB-KW"/>
</dbReference>